<dbReference type="PANTHER" id="PTHR31300:SF2">
    <property type="entry name" value="LIPASE-LIKE PROTEIN"/>
    <property type="match status" value="1"/>
</dbReference>
<dbReference type="EMBL" id="JAYMYQ010000003">
    <property type="protein sequence ID" value="KAK7343507.1"/>
    <property type="molecule type" value="Genomic_DNA"/>
</dbReference>
<reference evidence="2 3" key="1">
    <citation type="submission" date="2024-01" db="EMBL/GenBank/DDBJ databases">
        <title>The genomes of 5 underutilized Papilionoideae crops provide insights into root nodulation and disease resistanc.</title>
        <authorList>
            <person name="Jiang F."/>
        </authorList>
    </citation>
    <scope>NUCLEOTIDE SEQUENCE [LARGE SCALE GENOMIC DNA]</scope>
    <source>
        <strain evidence="2">LVBAO_FW01</strain>
        <tissue evidence="2">Leaves</tissue>
    </source>
</reference>
<feature type="region of interest" description="Disordered" evidence="1">
    <location>
        <begin position="1"/>
        <end position="96"/>
    </location>
</feature>
<evidence type="ECO:0000313" key="3">
    <source>
        <dbReference type="Proteomes" id="UP001367508"/>
    </source>
</evidence>
<dbReference type="PANTHER" id="PTHR31300">
    <property type="entry name" value="LIPASE"/>
    <property type="match status" value="1"/>
</dbReference>
<evidence type="ECO:0000313" key="2">
    <source>
        <dbReference type="EMBL" id="KAK7343507.1"/>
    </source>
</evidence>
<comment type="caution">
    <text evidence="2">The sequence shown here is derived from an EMBL/GenBank/DDBJ whole genome shotgun (WGS) entry which is preliminary data.</text>
</comment>
<dbReference type="InterPro" id="IPR006873">
    <property type="entry name" value="DUF620"/>
</dbReference>
<dbReference type="Pfam" id="PF04788">
    <property type="entry name" value="DUF620"/>
    <property type="match status" value="1"/>
</dbReference>
<accession>A0AAN9M1A1</accession>
<feature type="compositionally biased region" description="Low complexity" evidence="1">
    <location>
        <begin position="20"/>
        <end position="35"/>
    </location>
</feature>
<name>A0AAN9M1A1_CANGL</name>
<dbReference type="AlphaFoldDB" id="A0AAN9M1A1"/>
<proteinExistence type="predicted"/>
<dbReference type="Proteomes" id="UP001367508">
    <property type="component" value="Unassembled WGS sequence"/>
</dbReference>
<keyword evidence="3" id="KW-1185">Reference proteome</keyword>
<sequence length="466" mass="51169">MEKKQSFFSALKDEVVRGLSPSRSRSNSPARTASPISGLLRRKKHHANSNLDPSVARSVSLRPLGETLTPLIEGPDPDGTENGDPKRTGSGLGQWMKGQLSRAPSVTYKRSDLRLLLGVMGAPLAPVHVCATDPLPHLSIKDTPIETSSAQYILQQYTAASGGQKLQNSIRNAYAMGKVRMVASEFETATRVVKNRNASRCAESGGFVLWQMNPDMWYVELAVGGSKVHAGCNGKLVWRHTPWLGAHTAKGPVRPLRRALQGLDPRTTASMFADARCIGEKNINGEDCFILKLCTDPETLKARSEGPAEIIRHVLFGYFSQKTGLLVHIEDSHLTRIQSNGGDAVYWETTINSFLDDYRPVEGIMIAHSGHSVVTLFRFGEMAMSHTKTKMEEAWTIEEVAFNVPGLSVDCFIPPADLRTGSVSEACELPQDERGKNSLAVHRAKVVALEKSHKCSIDNMIWKMEV</sequence>
<organism evidence="2 3">
    <name type="scientific">Canavalia gladiata</name>
    <name type="common">Sword bean</name>
    <name type="synonym">Dolichos gladiatus</name>
    <dbReference type="NCBI Taxonomy" id="3824"/>
    <lineage>
        <taxon>Eukaryota</taxon>
        <taxon>Viridiplantae</taxon>
        <taxon>Streptophyta</taxon>
        <taxon>Embryophyta</taxon>
        <taxon>Tracheophyta</taxon>
        <taxon>Spermatophyta</taxon>
        <taxon>Magnoliopsida</taxon>
        <taxon>eudicotyledons</taxon>
        <taxon>Gunneridae</taxon>
        <taxon>Pentapetalae</taxon>
        <taxon>rosids</taxon>
        <taxon>fabids</taxon>
        <taxon>Fabales</taxon>
        <taxon>Fabaceae</taxon>
        <taxon>Papilionoideae</taxon>
        <taxon>50 kb inversion clade</taxon>
        <taxon>NPAAA clade</taxon>
        <taxon>indigoferoid/millettioid clade</taxon>
        <taxon>Phaseoleae</taxon>
        <taxon>Canavalia</taxon>
    </lineage>
</organism>
<protein>
    <submittedName>
        <fullName evidence="2">Uncharacterized protein</fullName>
    </submittedName>
</protein>
<evidence type="ECO:0000256" key="1">
    <source>
        <dbReference type="SAM" id="MobiDB-lite"/>
    </source>
</evidence>
<feature type="compositionally biased region" description="Basic and acidic residues" evidence="1">
    <location>
        <begin position="1"/>
        <end position="16"/>
    </location>
</feature>
<gene>
    <name evidence="2" type="ORF">VNO77_12293</name>
</gene>